<evidence type="ECO:0000256" key="13">
    <source>
        <dbReference type="ARBA" id="ARBA00022723"/>
    </source>
</evidence>
<evidence type="ECO:0000256" key="5">
    <source>
        <dbReference type="ARBA" id="ARBA00007837"/>
    </source>
</evidence>
<dbReference type="Gene3D" id="3.50.30.10">
    <property type="entry name" value="Phosphohistidine domain"/>
    <property type="match status" value="1"/>
</dbReference>
<comment type="function">
    <text evidence="3 17">General (non sugar-specific) component of the phosphoenolpyruvate-dependent sugar phosphotransferase system (sugar PTS). This major carbohydrate active-transport system catalyzes the phosphorylation of incoming sugar substrates concomitantly with their translocation across the cell membrane. Enzyme I transfers the phosphoryl group from phosphoenolpyruvate (PEP) to the phosphoryl carrier protein (HPr).</text>
</comment>
<dbReference type="SUPFAM" id="SSF47831">
    <property type="entry name" value="Enzyme I of the PEP:sugar phosphotransferase system HPr-binding (sub)domain"/>
    <property type="match status" value="1"/>
</dbReference>
<feature type="domain" description="PEP-utilising enzyme mobile" evidence="18">
    <location>
        <begin position="152"/>
        <end position="221"/>
    </location>
</feature>
<dbReference type="InterPro" id="IPR024692">
    <property type="entry name" value="PTS_EI"/>
</dbReference>
<proteinExistence type="inferred from homology"/>
<dbReference type="EC" id="2.7.3.9" evidence="6 17"/>
<dbReference type="Pfam" id="PF00391">
    <property type="entry name" value="PEP-utilizers"/>
    <property type="match status" value="1"/>
</dbReference>
<dbReference type="InterPro" id="IPR000121">
    <property type="entry name" value="PEP_util_C"/>
</dbReference>
<dbReference type="InterPro" id="IPR036618">
    <property type="entry name" value="PtsI_HPr-bd_sf"/>
</dbReference>
<evidence type="ECO:0000256" key="9">
    <source>
        <dbReference type="ARBA" id="ARBA00022490"/>
    </source>
</evidence>
<feature type="domain" description="PEP-utilising enzyme C-terminal" evidence="19">
    <location>
        <begin position="252"/>
        <end position="524"/>
    </location>
</feature>
<evidence type="ECO:0000256" key="15">
    <source>
        <dbReference type="ARBA" id="ARBA00022842"/>
    </source>
</evidence>
<keyword evidence="14 17" id="KW-0418">Kinase</keyword>
<comment type="catalytic activity">
    <reaction evidence="1 17">
        <text>L-histidyl-[protein] + phosphoenolpyruvate = N(pros)-phospho-L-histidyl-[protein] + pyruvate</text>
        <dbReference type="Rhea" id="RHEA:23880"/>
        <dbReference type="Rhea" id="RHEA-COMP:9745"/>
        <dbReference type="Rhea" id="RHEA-COMP:9746"/>
        <dbReference type="ChEBI" id="CHEBI:15361"/>
        <dbReference type="ChEBI" id="CHEBI:29979"/>
        <dbReference type="ChEBI" id="CHEBI:58702"/>
        <dbReference type="ChEBI" id="CHEBI:64837"/>
        <dbReference type="EC" id="2.7.3.9"/>
    </reaction>
</comment>
<keyword evidence="9 17" id="KW-0963">Cytoplasm</keyword>
<dbReference type="PROSITE" id="PS00370">
    <property type="entry name" value="PEP_ENZYMES_PHOS_SITE"/>
    <property type="match status" value="1"/>
</dbReference>
<protein>
    <recommendedName>
        <fullName evidence="7 17">Phosphoenolpyruvate-protein phosphotransferase</fullName>
        <ecNumber evidence="6 17">2.7.3.9</ecNumber>
    </recommendedName>
    <alternativeName>
        <fullName evidence="16 17">Phosphotransferase system, enzyme I</fullName>
    </alternativeName>
</protein>
<keyword evidence="15 17" id="KW-0460">Magnesium</keyword>
<dbReference type="PANTHER" id="PTHR46244">
    <property type="entry name" value="PHOSPHOENOLPYRUVATE-PROTEIN PHOSPHOTRANSFERASE"/>
    <property type="match status" value="1"/>
</dbReference>
<evidence type="ECO:0000256" key="14">
    <source>
        <dbReference type="ARBA" id="ARBA00022777"/>
    </source>
</evidence>
<keyword evidence="8 17" id="KW-0813">Transport</keyword>
<evidence type="ECO:0000256" key="8">
    <source>
        <dbReference type="ARBA" id="ARBA00022448"/>
    </source>
</evidence>
<sequence>MDTTLRGVGVSHGVAVGEVRHMGTAVVEPPAGQIPETEAPREQQRARRSVEDVANDLMARGNLAGGEAQAVLEAQAMMAQDPELLADVERRIAVGSTAARAVYDAFAAYRALLAGAGDYLAGRVADLDDVRNRIVARLMGVPMPGVPDSDRPFVLIARDLAPADTALLDPALVLGFVTEEGGPTSHSAILARALGVPAVVALAGACDVAEGTVVAVDGSTGTVGISPTEDEQAALVREAQDRKAALDAAKGPGATSDGHKVPLLANVGGPSDVSAALEAGAEGVGLFRTEFLFLDDSTKVPSEEKQVAAYRQVLEAFPEGRVVVRVLDAGADKPLDFLTPGDEPNPALGVRGLRTLLDHPEVLQGQLTALAKAADGLPVYLEVMAPMVADRADARAFADACRAAGLEAKCGAMVEVPSAALRARSVLQEVEFLSLGTNDLAQYTFAADRQVGAVSRLQDPWQPALLDLVALAAEAASAEGKSCGVCGEAAADPLLACVLTGLGVTSLSMGAASIPYVRATLAKHTLAQCERAASAARAADSAHDAHVAAQAVLSGE</sequence>
<dbReference type="InterPro" id="IPR050499">
    <property type="entry name" value="PEP-utilizing_PTS_enzyme"/>
</dbReference>
<dbReference type="Pfam" id="PF02896">
    <property type="entry name" value="PEP-utilizers_C"/>
    <property type="match status" value="1"/>
</dbReference>
<dbReference type="InterPro" id="IPR008731">
    <property type="entry name" value="PTS_EIN"/>
</dbReference>
<evidence type="ECO:0000313" key="22">
    <source>
        <dbReference type="Proteomes" id="UP001166784"/>
    </source>
</evidence>
<comment type="subcellular location">
    <subcellularLocation>
        <location evidence="4 17">Cytoplasm</location>
    </subcellularLocation>
</comment>
<comment type="cofactor">
    <cofactor evidence="2 17">
        <name>Mg(2+)</name>
        <dbReference type="ChEBI" id="CHEBI:18420"/>
    </cofactor>
</comment>
<evidence type="ECO:0000256" key="4">
    <source>
        <dbReference type="ARBA" id="ARBA00004496"/>
    </source>
</evidence>
<dbReference type="InterPro" id="IPR006318">
    <property type="entry name" value="PTS_EI-like"/>
</dbReference>
<dbReference type="RefSeq" id="WP_241062900.1">
    <property type="nucleotide sequence ID" value="NZ_JAKWJU010000002.1"/>
</dbReference>
<keyword evidence="13 17" id="KW-0479">Metal-binding</keyword>
<dbReference type="PANTHER" id="PTHR46244:SF3">
    <property type="entry name" value="PHOSPHOENOLPYRUVATE-PROTEIN PHOSPHOTRANSFERASE"/>
    <property type="match status" value="1"/>
</dbReference>
<dbReference type="Proteomes" id="UP001166784">
    <property type="component" value="Unassembled WGS sequence"/>
</dbReference>
<evidence type="ECO:0000313" key="21">
    <source>
        <dbReference type="EMBL" id="MCH6159012.1"/>
    </source>
</evidence>
<keyword evidence="22" id="KW-1185">Reference proteome</keyword>
<dbReference type="Pfam" id="PF05524">
    <property type="entry name" value="PEP-utilisers_N"/>
    <property type="match status" value="1"/>
</dbReference>
<feature type="domain" description="Phosphotransferase system enzyme I N-terminal" evidence="20">
    <location>
        <begin position="6"/>
        <end position="123"/>
    </location>
</feature>
<dbReference type="InterPro" id="IPR023151">
    <property type="entry name" value="PEP_util_CS"/>
</dbReference>
<evidence type="ECO:0000259" key="18">
    <source>
        <dbReference type="Pfam" id="PF00391"/>
    </source>
</evidence>
<organism evidence="21 22">
    <name type="scientific">Streptomyces marispadix</name>
    <dbReference type="NCBI Taxonomy" id="2922868"/>
    <lineage>
        <taxon>Bacteria</taxon>
        <taxon>Bacillati</taxon>
        <taxon>Actinomycetota</taxon>
        <taxon>Actinomycetes</taxon>
        <taxon>Kitasatosporales</taxon>
        <taxon>Streptomycetaceae</taxon>
        <taxon>Streptomyces</taxon>
    </lineage>
</organism>
<dbReference type="EMBL" id="JAKWJU010000002">
    <property type="protein sequence ID" value="MCH6159012.1"/>
    <property type="molecule type" value="Genomic_DNA"/>
</dbReference>
<comment type="caution">
    <text evidence="21">The sequence shown here is derived from an EMBL/GenBank/DDBJ whole genome shotgun (WGS) entry which is preliminary data.</text>
</comment>
<dbReference type="NCBIfam" id="TIGR01417">
    <property type="entry name" value="PTS_I_fam"/>
    <property type="match status" value="1"/>
</dbReference>
<evidence type="ECO:0000256" key="1">
    <source>
        <dbReference type="ARBA" id="ARBA00000683"/>
    </source>
</evidence>
<evidence type="ECO:0000256" key="3">
    <source>
        <dbReference type="ARBA" id="ARBA00002728"/>
    </source>
</evidence>
<accession>A0ABS9SRW0</accession>
<dbReference type="GO" id="GO:0008965">
    <property type="term" value="F:phosphoenolpyruvate-protein phosphotransferase activity"/>
    <property type="evidence" value="ECO:0007669"/>
    <property type="project" value="UniProtKB-EC"/>
</dbReference>
<evidence type="ECO:0000259" key="19">
    <source>
        <dbReference type="Pfam" id="PF02896"/>
    </source>
</evidence>
<dbReference type="InterPro" id="IPR040442">
    <property type="entry name" value="Pyrv_kinase-like_dom_sf"/>
</dbReference>
<dbReference type="InterPro" id="IPR036637">
    <property type="entry name" value="Phosphohistidine_dom_sf"/>
</dbReference>
<dbReference type="PRINTS" id="PR01736">
    <property type="entry name" value="PHPHTRNFRASE"/>
</dbReference>
<reference evidence="21" key="2">
    <citation type="journal article" date="2023" name="Int. J. Syst. Evol. Microbiol.">
        <title>Streptomyces marispadix sp. nov., isolated from marine beach sediment of the Northern Coast of Portugal.</title>
        <authorList>
            <person name="dos Santos J.D.N."/>
            <person name="Vitorino I.R."/>
            <person name="Kallscheuer N."/>
            <person name="Srivastava A."/>
            <person name="Krautwurst S."/>
            <person name="Marz M."/>
            <person name="Jogler C."/>
            <person name="Lobo Da Cunha A."/>
            <person name="Catita J."/>
            <person name="Goncalves H."/>
            <person name="Gonzalez I."/>
            <person name="Reyes F."/>
            <person name="Lage O.M."/>
        </authorList>
    </citation>
    <scope>NUCLEOTIDE SEQUENCE</scope>
    <source>
        <strain evidence="21">M600PL45_2</strain>
    </source>
</reference>
<dbReference type="Gene3D" id="1.10.274.10">
    <property type="entry name" value="PtsI, HPr-binding domain"/>
    <property type="match status" value="1"/>
</dbReference>
<reference evidence="21" key="1">
    <citation type="submission" date="2022-03" db="EMBL/GenBank/DDBJ databases">
        <authorList>
            <person name="Santos J.D.N."/>
            <person name="Kallscheuer N."/>
            <person name="Jogler C."/>
            <person name="Lage O.M."/>
        </authorList>
    </citation>
    <scope>NUCLEOTIDE SEQUENCE</scope>
    <source>
        <strain evidence="21">M600PL45_2</strain>
    </source>
</reference>
<keyword evidence="10 17" id="KW-0762">Sugar transport</keyword>
<evidence type="ECO:0000256" key="12">
    <source>
        <dbReference type="ARBA" id="ARBA00022683"/>
    </source>
</evidence>
<keyword evidence="12 17" id="KW-0598">Phosphotransferase system</keyword>
<gene>
    <name evidence="21" type="primary">ptsP</name>
    <name evidence="21" type="ORF">MMA15_00825</name>
</gene>
<dbReference type="SUPFAM" id="SSF51621">
    <property type="entry name" value="Phosphoenolpyruvate/pyruvate domain"/>
    <property type="match status" value="1"/>
</dbReference>
<evidence type="ECO:0000256" key="10">
    <source>
        <dbReference type="ARBA" id="ARBA00022597"/>
    </source>
</evidence>
<dbReference type="SUPFAM" id="SSF52009">
    <property type="entry name" value="Phosphohistidine domain"/>
    <property type="match status" value="1"/>
</dbReference>
<dbReference type="Gene3D" id="3.20.20.60">
    <property type="entry name" value="Phosphoenolpyruvate-binding domains"/>
    <property type="match status" value="1"/>
</dbReference>
<dbReference type="PROSITE" id="PS00742">
    <property type="entry name" value="PEP_ENZYMES_2"/>
    <property type="match status" value="1"/>
</dbReference>
<dbReference type="InterPro" id="IPR018274">
    <property type="entry name" value="PEP_util_AS"/>
</dbReference>
<evidence type="ECO:0000256" key="6">
    <source>
        <dbReference type="ARBA" id="ARBA00012232"/>
    </source>
</evidence>
<name>A0ABS9SRW0_9ACTN</name>
<dbReference type="InterPro" id="IPR008279">
    <property type="entry name" value="PEP-util_enz_mobile_dom"/>
</dbReference>
<evidence type="ECO:0000256" key="17">
    <source>
        <dbReference type="PIRNR" id="PIRNR000732"/>
    </source>
</evidence>
<dbReference type="PIRSF" id="PIRSF000732">
    <property type="entry name" value="PTS_enzyme_I"/>
    <property type="match status" value="1"/>
</dbReference>
<evidence type="ECO:0000256" key="7">
    <source>
        <dbReference type="ARBA" id="ARBA00016544"/>
    </source>
</evidence>
<evidence type="ECO:0000256" key="16">
    <source>
        <dbReference type="ARBA" id="ARBA00033235"/>
    </source>
</evidence>
<evidence type="ECO:0000256" key="2">
    <source>
        <dbReference type="ARBA" id="ARBA00001946"/>
    </source>
</evidence>
<evidence type="ECO:0000259" key="20">
    <source>
        <dbReference type="Pfam" id="PF05524"/>
    </source>
</evidence>
<dbReference type="InterPro" id="IPR015813">
    <property type="entry name" value="Pyrv/PenolPyrv_kinase-like_dom"/>
</dbReference>
<evidence type="ECO:0000256" key="11">
    <source>
        <dbReference type="ARBA" id="ARBA00022679"/>
    </source>
</evidence>
<comment type="similarity">
    <text evidence="5 17">Belongs to the PEP-utilizing enzyme family.</text>
</comment>
<keyword evidence="11 17" id="KW-0808">Transferase</keyword>